<gene>
    <name evidence="8" type="ORF">H4W30_001443</name>
</gene>
<dbReference type="RefSeq" id="WP_192742044.1">
    <property type="nucleotide sequence ID" value="NZ_JADBEJ010000001.1"/>
</dbReference>
<protein>
    <submittedName>
        <fullName evidence="8">MFS family permease</fullName>
    </submittedName>
</protein>
<dbReference type="Gene3D" id="1.20.1250.20">
    <property type="entry name" value="MFS general substrate transporter like domains"/>
    <property type="match status" value="2"/>
</dbReference>
<organism evidence="8 9">
    <name type="scientific">Amycolatopsis roodepoortensis</name>
    <dbReference type="NCBI Taxonomy" id="700274"/>
    <lineage>
        <taxon>Bacteria</taxon>
        <taxon>Bacillati</taxon>
        <taxon>Actinomycetota</taxon>
        <taxon>Actinomycetes</taxon>
        <taxon>Pseudonocardiales</taxon>
        <taxon>Pseudonocardiaceae</taxon>
        <taxon>Amycolatopsis</taxon>
    </lineage>
</organism>
<feature type="transmembrane region" description="Helical" evidence="6">
    <location>
        <begin position="48"/>
        <end position="69"/>
    </location>
</feature>
<comment type="caution">
    <text evidence="8">The sequence shown here is derived from an EMBL/GenBank/DDBJ whole genome shotgun (WGS) entry which is preliminary data.</text>
</comment>
<sequence>MLVRHGRKAGTGDAALWLFLVAYSVSSFGTFLNLIALALFTLEVTGGPLGLGAVMAVRVGSGFLFGVPAGRLAARFERRRLMVVADLAQAVAMIVLGVAGQAVGLGGLLVAAAVLGAGNTVFSVSLRTSVPAMVGQDRRVRMNGRLVAGRSLGTVLGYASAPVVVMAGGFEAAFLINAASFLVSASVLWLLPLNTNGSGGERTAVPNGGPRTRVTAGLSSAVLGLVLIRGSDAFGSASHNVALPVHAGAEWPGAPYAFMSWFWTAWAVGAIAVQWICRRTDHGRMAWLGDRAFAAGTVLMSVAFVVAFTGLPIPVLVVVLFVAGLADGLTEVAYLSRLQAAPEAERARLFGLSATAETAGFAAGMATCGLLLEVASPPVVVAAYHALPVLVVGIVLLRLRSRRPGAAGVSPGVAKAAKKGS</sequence>
<dbReference type="InterPro" id="IPR020846">
    <property type="entry name" value="MFS_dom"/>
</dbReference>
<feature type="transmembrane region" description="Helical" evidence="6">
    <location>
        <begin position="288"/>
        <end position="309"/>
    </location>
</feature>
<feature type="domain" description="Major facilitator superfamily (MFS) profile" evidence="7">
    <location>
        <begin position="1"/>
        <end position="196"/>
    </location>
</feature>
<proteinExistence type="predicted"/>
<evidence type="ECO:0000313" key="9">
    <source>
        <dbReference type="Proteomes" id="UP000656548"/>
    </source>
</evidence>
<dbReference type="CDD" id="cd06173">
    <property type="entry name" value="MFS_MefA_like"/>
    <property type="match status" value="1"/>
</dbReference>
<feature type="transmembrane region" description="Helical" evidence="6">
    <location>
        <begin position="254"/>
        <end position="276"/>
    </location>
</feature>
<evidence type="ECO:0000313" key="8">
    <source>
        <dbReference type="EMBL" id="MBE1574414.1"/>
    </source>
</evidence>
<dbReference type="PANTHER" id="PTHR23513">
    <property type="entry name" value="INTEGRAL MEMBRANE EFFLUX PROTEIN-RELATED"/>
    <property type="match status" value="1"/>
</dbReference>
<keyword evidence="3 6" id="KW-0812">Transmembrane</keyword>
<dbReference type="PROSITE" id="PS50850">
    <property type="entry name" value="MFS"/>
    <property type="match status" value="1"/>
</dbReference>
<feature type="transmembrane region" description="Helical" evidence="6">
    <location>
        <begin position="147"/>
        <end position="168"/>
    </location>
</feature>
<reference evidence="8 9" key="1">
    <citation type="submission" date="2020-10" db="EMBL/GenBank/DDBJ databases">
        <title>Sequencing the genomes of 1000 actinobacteria strains.</title>
        <authorList>
            <person name="Klenk H.-P."/>
        </authorList>
    </citation>
    <scope>NUCLEOTIDE SEQUENCE [LARGE SCALE GENOMIC DNA]</scope>
    <source>
        <strain evidence="8 9">DSM 46661</strain>
    </source>
</reference>
<feature type="transmembrane region" description="Helical" evidence="6">
    <location>
        <begin position="378"/>
        <end position="397"/>
    </location>
</feature>
<evidence type="ECO:0000256" key="6">
    <source>
        <dbReference type="SAM" id="Phobius"/>
    </source>
</evidence>
<dbReference type="EMBL" id="JADBEJ010000001">
    <property type="protein sequence ID" value="MBE1574414.1"/>
    <property type="molecule type" value="Genomic_DNA"/>
</dbReference>
<dbReference type="Proteomes" id="UP000656548">
    <property type="component" value="Unassembled WGS sequence"/>
</dbReference>
<feature type="transmembrane region" description="Helical" evidence="6">
    <location>
        <begin position="174"/>
        <end position="193"/>
    </location>
</feature>
<evidence type="ECO:0000256" key="4">
    <source>
        <dbReference type="ARBA" id="ARBA00022989"/>
    </source>
</evidence>
<dbReference type="PANTHER" id="PTHR23513:SF6">
    <property type="entry name" value="MAJOR FACILITATOR SUPERFAMILY ASSOCIATED DOMAIN-CONTAINING PROTEIN"/>
    <property type="match status" value="1"/>
</dbReference>
<accession>A0ABR9L1B4</accession>
<feature type="transmembrane region" description="Helical" evidence="6">
    <location>
        <begin position="214"/>
        <end position="234"/>
    </location>
</feature>
<keyword evidence="2" id="KW-1003">Cell membrane</keyword>
<keyword evidence="9" id="KW-1185">Reference proteome</keyword>
<feature type="transmembrane region" description="Helical" evidence="6">
    <location>
        <begin position="105"/>
        <end position="126"/>
    </location>
</feature>
<dbReference type="InterPro" id="IPR011701">
    <property type="entry name" value="MFS"/>
</dbReference>
<name>A0ABR9L1B4_9PSEU</name>
<feature type="transmembrane region" description="Helical" evidence="6">
    <location>
        <begin position="81"/>
        <end position="99"/>
    </location>
</feature>
<evidence type="ECO:0000256" key="3">
    <source>
        <dbReference type="ARBA" id="ARBA00022692"/>
    </source>
</evidence>
<feature type="transmembrane region" description="Helical" evidence="6">
    <location>
        <begin position="14"/>
        <end position="42"/>
    </location>
</feature>
<dbReference type="SUPFAM" id="SSF103473">
    <property type="entry name" value="MFS general substrate transporter"/>
    <property type="match status" value="1"/>
</dbReference>
<dbReference type="Pfam" id="PF07690">
    <property type="entry name" value="MFS_1"/>
    <property type="match status" value="1"/>
</dbReference>
<keyword evidence="4 6" id="KW-1133">Transmembrane helix</keyword>
<evidence type="ECO:0000256" key="1">
    <source>
        <dbReference type="ARBA" id="ARBA00004651"/>
    </source>
</evidence>
<keyword evidence="5 6" id="KW-0472">Membrane</keyword>
<evidence type="ECO:0000256" key="5">
    <source>
        <dbReference type="ARBA" id="ARBA00023136"/>
    </source>
</evidence>
<dbReference type="InterPro" id="IPR036259">
    <property type="entry name" value="MFS_trans_sf"/>
</dbReference>
<comment type="subcellular location">
    <subcellularLocation>
        <location evidence="1">Cell membrane</location>
        <topology evidence="1">Multi-pass membrane protein</topology>
    </subcellularLocation>
</comment>
<evidence type="ECO:0000259" key="7">
    <source>
        <dbReference type="PROSITE" id="PS50850"/>
    </source>
</evidence>
<evidence type="ECO:0000256" key="2">
    <source>
        <dbReference type="ARBA" id="ARBA00022475"/>
    </source>
</evidence>